<evidence type="ECO:0000313" key="2">
    <source>
        <dbReference type="EMBL" id="SFB84674.1"/>
    </source>
</evidence>
<evidence type="ECO:0008006" key="4">
    <source>
        <dbReference type="Google" id="ProtNLM"/>
    </source>
</evidence>
<feature type="transmembrane region" description="Helical" evidence="1">
    <location>
        <begin position="12"/>
        <end position="32"/>
    </location>
</feature>
<keyword evidence="1" id="KW-1133">Transmembrane helix</keyword>
<dbReference type="Proteomes" id="UP000182192">
    <property type="component" value="Unassembled WGS sequence"/>
</dbReference>
<dbReference type="OrthoDB" id="1820191at2"/>
<name>A0A1I1EC23_RUMAL</name>
<accession>A0A1I1EC23</accession>
<feature type="transmembrane region" description="Helical" evidence="1">
    <location>
        <begin position="120"/>
        <end position="141"/>
    </location>
</feature>
<proteinExistence type="predicted"/>
<keyword evidence="1" id="KW-0472">Membrane</keyword>
<dbReference type="EMBL" id="FOKQ01000004">
    <property type="protein sequence ID" value="SFB84674.1"/>
    <property type="molecule type" value="Genomic_DNA"/>
</dbReference>
<organism evidence="2 3">
    <name type="scientific">Ruminococcus albus</name>
    <dbReference type="NCBI Taxonomy" id="1264"/>
    <lineage>
        <taxon>Bacteria</taxon>
        <taxon>Bacillati</taxon>
        <taxon>Bacillota</taxon>
        <taxon>Clostridia</taxon>
        <taxon>Eubacteriales</taxon>
        <taxon>Oscillospiraceae</taxon>
        <taxon>Ruminococcus</taxon>
    </lineage>
</organism>
<feature type="transmembrane region" description="Helical" evidence="1">
    <location>
        <begin position="153"/>
        <end position="175"/>
    </location>
</feature>
<feature type="transmembrane region" description="Helical" evidence="1">
    <location>
        <begin position="195"/>
        <end position="213"/>
    </location>
</feature>
<feature type="transmembrane region" description="Helical" evidence="1">
    <location>
        <begin position="38"/>
        <end position="61"/>
    </location>
</feature>
<dbReference type="AlphaFoldDB" id="A0A1I1EC23"/>
<feature type="transmembrane region" description="Helical" evidence="1">
    <location>
        <begin position="89"/>
        <end position="114"/>
    </location>
</feature>
<evidence type="ECO:0000256" key="1">
    <source>
        <dbReference type="SAM" id="Phobius"/>
    </source>
</evidence>
<sequence>MKGLVYKEWKQNHRFILSIILCAIAPFAMVLLLQGESSAMVCIIGLIIGFLAAGSLQMMVLNGDDRKLWSYWVSSTADGYRGFLRNKYIMIYGMITLFFISLKIADIGYCALLYDAEQTYVSKFIGIALPLCFVQIFLRAIDIPFYYFFGRKIGSVIKCIIMSIDAFFLTFYLIMYSDSMGKLFDLGQSLIAAKNITLTVMFLAALAFYYLSYRLTCLVYLKGAEHYDH</sequence>
<evidence type="ECO:0000313" key="3">
    <source>
        <dbReference type="Proteomes" id="UP000182192"/>
    </source>
</evidence>
<protein>
    <recommendedName>
        <fullName evidence="4">ABC-2 family transporter protein</fullName>
    </recommendedName>
</protein>
<reference evidence="2 3" key="1">
    <citation type="submission" date="2016-10" db="EMBL/GenBank/DDBJ databases">
        <authorList>
            <person name="de Groot N.N."/>
        </authorList>
    </citation>
    <scope>NUCLEOTIDE SEQUENCE [LARGE SCALE GENOMIC DNA]</scope>
    <source>
        <strain evidence="2 3">AR67</strain>
    </source>
</reference>
<keyword evidence="1" id="KW-0812">Transmembrane</keyword>
<dbReference type="RefSeq" id="WP_074960029.1">
    <property type="nucleotide sequence ID" value="NZ_FOKQ01000004.1"/>
</dbReference>
<gene>
    <name evidence="2" type="ORF">SAMN02910406_00644</name>
</gene>